<comment type="caution">
    <text evidence="2">The sequence shown here is derived from an EMBL/GenBank/DDBJ whole genome shotgun (WGS) entry which is preliminary data.</text>
</comment>
<accession>A0AAW0ED00</accession>
<dbReference type="AlphaFoldDB" id="A0AAW0ED00"/>
<proteinExistence type="predicted"/>
<sequence>MHYKSGHTSQRGQLEGQLKAAAAGFCRRWWCAKRRLGVSWRKPRGRGEVTVCRRSAVAEVTIAAGMRSFYLQGEGESAQSGNGRPDTRPICSDRPPPDSDPPSSSTGSSVLDPPTESAQRYWIAGSLQTAEEIPEDLDSTRQTPNPDPPLEDDISETHSPPESSSSPNSPETTLPPLSEMEKQLMDENIQYLQ</sequence>
<evidence type="ECO:0000256" key="1">
    <source>
        <dbReference type="SAM" id="MobiDB-lite"/>
    </source>
</evidence>
<name>A0AAW0ED00_9AGAR</name>
<feature type="compositionally biased region" description="Low complexity" evidence="1">
    <location>
        <begin position="157"/>
        <end position="178"/>
    </location>
</feature>
<keyword evidence="3" id="KW-1185">Reference proteome</keyword>
<feature type="region of interest" description="Disordered" evidence="1">
    <location>
        <begin position="74"/>
        <end position="193"/>
    </location>
</feature>
<gene>
    <name evidence="2" type="ORF">R3P38DRAFT_3167004</name>
</gene>
<dbReference type="Proteomes" id="UP001362999">
    <property type="component" value="Unassembled WGS sequence"/>
</dbReference>
<evidence type="ECO:0000313" key="2">
    <source>
        <dbReference type="EMBL" id="KAK7062015.1"/>
    </source>
</evidence>
<protein>
    <submittedName>
        <fullName evidence="2">Uncharacterized protein</fullName>
    </submittedName>
</protein>
<organism evidence="2 3">
    <name type="scientific">Favolaschia claudopus</name>
    <dbReference type="NCBI Taxonomy" id="2862362"/>
    <lineage>
        <taxon>Eukaryota</taxon>
        <taxon>Fungi</taxon>
        <taxon>Dikarya</taxon>
        <taxon>Basidiomycota</taxon>
        <taxon>Agaricomycotina</taxon>
        <taxon>Agaricomycetes</taxon>
        <taxon>Agaricomycetidae</taxon>
        <taxon>Agaricales</taxon>
        <taxon>Marasmiineae</taxon>
        <taxon>Mycenaceae</taxon>
        <taxon>Favolaschia</taxon>
    </lineage>
</organism>
<reference evidence="2 3" key="1">
    <citation type="journal article" date="2024" name="J Genomics">
        <title>Draft genome sequencing and assembly of Favolaschia claudopus CIRM-BRFM 2984 isolated from oak limbs.</title>
        <authorList>
            <person name="Navarro D."/>
            <person name="Drula E."/>
            <person name="Chaduli D."/>
            <person name="Cazenave R."/>
            <person name="Ahrendt S."/>
            <person name="Wang J."/>
            <person name="Lipzen A."/>
            <person name="Daum C."/>
            <person name="Barry K."/>
            <person name="Grigoriev I.V."/>
            <person name="Favel A."/>
            <person name="Rosso M.N."/>
            <person name="Martin F."/>
        </authorList>
    </citation>
    <scope>NUCLEOTIDE SEQUENCE [LARGE SCALE GENOMIC DNA]</scope>
    <source>
        <strain evidence="2 3">CIRM-BRFM 2984</strain>
    </source>
</reference>
<feature type="compositionally biased region" description="Low complexity" evidence="1">
    <location>
        <begin position="101"/>
        <end position="114"/>
    </location>
</feature>
<evidence type="ECO:0000313" key="3">
    <source>
        <dbReference type="Proteomes" id="UP001362999"/>
    </source>
</evidence>
<dbReference type="EMBL" id="JAWWNJ010000002">
    <property type="protein sequence ID" value="KAK7062015.1"/>
    <property type="molecule type" value="Genomic_DNA"/>
</dbReference>